<dbReference type="AlphaFoldDB" id="A0A1I6TEH6"/>
<keyword evidence="1" id="KW-0732">Signal</keyword>
<protein>
    <recommendedName>
        <fullName evidence="4">Lipoprotein</fullName>
    </recommendedName>
</protein>
<dbReference type="Proteomes" id="UP000198852">
    <property type="component" value="Unassembled WGS sequence"/>
</dbReference>
<sequence>MPGRPLTALGLTAALGLAAALSGCASTPQRPDFRGYFADNNAAAAAGPAAQQEFFNRTQHPDFTANTCELGDLTVRLDPAWSTLRPDPGFTADGVVPRGQIWVIGVEVTTRTGGSTTGHQIGSQHLVVLDGRTFGFAPCPQ</sequence>
<name>A0A1I6TEH6_9PSEU</name>
<dbReference type="STRING" id="95161.SAMN05660874_03938"/>
<organism evidence="2 3">
    <name type="scientific">Saccharopolyspora flava</name>
    <dbReference type="NCBI Taxonomy" id="95161"/>
    <lineage>
        <taxon>Bacteria</taxon>
        <taxon>Bacillati</taxon>
        <taxon>Actinomycetota</taxon>
        <taxon>Actinomycetes</taxon>
        <taxon>Pseudonocardiales</taxon>
        <taxon>Pseudonocardiaceae</taxon>
        <taxon>Saccharopolyspora</taxon>
    </lineage>
</organism>
<feature type="signal peptide" evidence="1">
    <location>
        <begin position="1"/>
        <end position="25"/>
    </location>
</feature>
<feature type="chain" id="PRO_5011465268" description="Lipoprotein" evidence="1">
    <location>
        <begin position="26"/>
        <end position="141"/>
    </location>
</feature>
<evidence type="ECO:0000313" key="2">
    <source>
        <dbReference type="EMBL" id="SFS87601.1"/>
    </source>
</evidence>
<gene>
    <name evidence="2" type="ORF">SAMN05660874_03938</name>
</gene>
<proteinExistence type="predicted"/>
<keyword evidence="3" id="KW-1185">Reference proteome</keyword>
<dbReference type="RefSeq" id="WP_093420037.1">
    <property type="nucleotide sequence ID" value="NZ_FOZX01000006.1"/>
</dbReference>
<evidence type="ECO:0008006" key="4">
    <source>
        <dbReference type="Google" id="ProtNLM"/>
    </source>
</evidence>
<dbReference type="PROSITE" id="PS51257">
    <property type="entry name" value="PROKAR_LIPOPROTEIN"/>
    <property type="match status" value="1"/>
</dbReference>
<evidence type="ECO:0000313" key="3">
    <source>
        <dbReference type="Proteomes" id="UP000198852"/>
    </source>
</evidence>
<dbReference type="OrthoDB" id="3693714at2"/>
<dbReference type="EMBL" id="FOZX01000006">
    <property type="protein sequence ID" value="SFS87601.1"/>
    <property type="molecule type" value="Genomic_DNA"/>
</dbReference>
<accession>A0A1I6TEH6</accession>
<reference evidence="3" key="1">
    <citation type="submission" date="2016-10" db="EMBL/GenBank/DDBJ databases">
        <authorList>
            <person name="Varghese N."/>
            <person name="Submissions S."/>
        </authorList>
    </citation>
    <scope>NUCLEOTIDE SEQUENCE [LARGE SCALE GENOMIC DNA]</scope>
    <source>
        <strain evidence="3">DSM 44771</strain>
    </source>
</reference>
<evidence type="ECO:0000256" key="1">
    <source>
        <dbReference type="SAM" id="SignalP"/>
    </source>
</evidence>